<feature type="region of interest" description="Disordered" evidence="1">
    <location>
        <begin position="1"/>
        <end position="51"/>
    </location>
</feature>
<comment type="caution">
    <text evidence="4">The sequence shown here is derived from an EMBL/GenBank/DDBJ whole genome shotgun (WGS) entry which is preliminary data.</text>
</comment>
<feature type="non-terminal residue" evidence="4">
    <location>
        <position position="51"/>
    </location>
</feature>
<evidence type="ECO:0000313" key="3">
    <source>
        <dbReference type="EMBL" id="GBO41232.1"/>
    </source>
</evidence>
<evidence type="ECO:0000313" key="5">
    <source>
        <dbReference type="Proteomes" id="UP000499080"/>
    </source>
</evidence>
<protein>
    <submittedName>
        <fullName evidence="4">Uncharacterized protein</fullName>
    </submittedName>
</protein>
<organism evidence="4 5">
    <name type="scientific">Araneus ventricosus</name>
    <name type="common">Orbweaver spider</name>
    <name type="synonym">Epeira ventricosa</name>
    <dbReference type="NCBI Taxonomy" id="182803"/>
    <lineage>
        <taxon>Eukaryota</taxon>
        <taxon>Metazoa</taxon>
        <taxon>Ecdysozoa</taxon>
        <taxon>Arthropoda</taxon>
        <taxon>Chelicerata</taxon>
        <taxon>Arachnida</taxon>
        <taxon>Araneae</taxon>
        <taxon>Araneomorphae</taxon>
        <taxon>Entelegynae</taxon>
        <taxon>Araneoidea</taxon>
        <taxon>Araneidae</taxon>
        <taxon>Araneus</taxon>
    </lineage>
</organism>
<keyword evidence="5" id="KW-1185">Reference proteome</keyword>
<dbReference type="EMBL" id="BGPR01066806">
    <property type="protein sequence ID" value="GBO41238.1"/>
    <property type="molecule type" value="Genomic_DNA"/>
</dbReference>
<evidence type="ECO:0000313" key="2">
    <source>
        <dbReference type="EMBL" id="GBO41230.1"/>
    </source>
</evidence>
<dbReference type="EMBL" id="BGPR01066798">
    <property type="protein sequence ID" value="GBO41230.1"/>
    <property type="molecule type" value="Genomic_DNA"/>
</dbReference>
<dbReference type="AlphaFoldDB" id="A0A4Y2WWN4"/>
<evidence type="ECO:0000313" key="4">
    <source>
        <dbReference type="EMBL" id="GBO41238.1"/>
    </source>
</evidence>
<evidence type="ECO:0000256" key="1">
    <source>
        <dbReference type="SAM" id="MobiDB-lite"/>
    </source>
</evidence>
<dbReference type="EMBL" id="BGPR01066799">
    <property type="protein sequence ID" value="GBO41232.1"/>
    <property type="molecule type" value="Genomic_DNA"/>
</dbReference>
<feature type="compositionally biased region" description="Basic residues" evidence="1">
    <location>
        <begin position="42"/>
        <end position="51"/>
    </location>
</feature>
<accession>A0A4Y2WWN4</accession>
<proteinExistence type="predicted"/>
<name>A0A4Y2WWN4_ARAVE</name>
<sequence>MQDKETVDDAEEALTCKTDIISQTPEKKEEKQKESTKDGKFAFRKMKTPKK</sequence>
<reference evidence="4 5" key="1">
    <citation type="journal article" date="2019" name="Sci. Rep.">
        <title>Orb-weaving spider Araneus ventricosus genome elucidates the spidroin gene catalogue.</title>
        <authorList>
            <person name="Kono N."/>
            <person name="Nakamura H."/>
            <person name="Ohtoshi R."/>
            <person name="Moran D.A.P."/>
            <person name="Shinohara A."/>
            <person name="Yoshida Y."/>
            <person name="Fujiwara M."/>
            <person name="Mori M."/>
            <person name="Tomita M."/>
            <person name="Arakawa K."/>
        </authorList>
    </citation>
    <scope>NUCLEOTIDE SEQUENCE [LARGE SCALE GENOMIC DNA]</scope>
</reference>
<feature type="compositionally biased region" description="Basic and acidic residues" evidence="1">
    <location>
        <begin position="25"/>
        <end position="41"/>
    </location>
</feature>
<dbReference type="Proteomes" id="UP000499080">
    <property type="component" value="Unassembled WGS sequence"/>
</dbReference>
<gene>
    <name evidence="2" type="ORF">AVEN_254310_1</name>
    <name evidence="3" type="ORF">AVEN_255571_1</name>
    <name evidence="4" type="ORF">AVEN_95909_1</name>
</gene>